<dbReference type="GO" id="GO:0033540">
    <property type="term" value="P:fatty acid beta-oxidation using acyl-CoA oxidase"/>
    <property type="evidence" value="ECO:0007669"/>
    <property type="project" value="TreeGrafter"/>
</dbReference>
<dbReference type="GO" id="GO:0071949">
    <property type="term" value="F:FAD binding"/>
    <property type="evidence" value="ECO:0007669"/>
    <property type="project" value="InterPro"/>
</dbReference>
<evidence type="ECO:0000259" key="1">
    <source>
        <dbReference type="Pfam" id="PF22924"/>
    </source>
</evidence>
<dbReference type="Pfam" id="PF22924">
    <property type="entry name" value="ACOX_C_alpha1"/>
    <property type="match status" value="1"/>
</dbReference>
<dbReference type="InterPro" id="IPR012258">
    <property type="entry name" value="Acyl-CoA_oxidase"/>
</dbReference>
<gene>
    <name evidence="2" type="ORF">B5807_06997</name>
</gene>
<dbReference type="GO" id="GO:0003997">
    <property type="term" value="F:acyl-CoA oxidase activity"/>
    <property type="evidence" value="ECO:0007669"/>
    <property type="project" value="InterPro"/>
</dbReference>
<feature type="domain" description="Acyl-CoA oxidase C-alpha1" evidence="1">
    <location>
        <begin position="25"/>
        <end position="187"/>
    </location>
</feature>
<name>A0A1Y2LXE0_EPING</name>
<reference evidence="2 3" key="1">
    <citation type="journal article" date="2017" name="Genome Announc.">
        <title>Genome sequence of the saprophytic ascomycete Epicoccum nigrum ICMP 19927 strain isolated from New Zealand.</title>
        <authorList>
            <person name="Fokin M."/>
            <person name="Fleetwood D."/>
            <person name="Weir B.S."/>
            <person name="Villas-Boas S.G."/>
        </authorList>
    </citation>
    <scope>NUCLEOTIDE SEQUENCE [LARGE SCALE GENOMIC DNA]</scope>
    <source>
        <strain evidence="2 3">ICMP 19927</strain>
    </source>
</reference>
<organism evidence="2 3">
    <name type="scientific">Epicoccum nigrum</name>
    <name type="common">Soil fungus</name>
    <name type="synonym">Epicoccum purpurascens</name>
    <dbReference type="NCBI Taxonomy" id="105696"/>
    <lineage>
        <taxon>Eukaryota</taxon>
        <taxon>Fungi</taxon>
        <taxon>Dikarya</taxon>
        <taxon>Ascomycota</taxon>
        <taxon>Pezizomycotina</taxon>
        <taxon>Dothideomycetes</taxon>
        <taxon>Pleosporomycetidae</taxon>
        <taxon>Pleosporales</taxon>
        <taxon>Pleosporineae</taxon>
        <taxon>Didymellaceae</taxon>
        <taxon>Epicoccum</taxon>
    </lineage>
</organism>
<dbReference type="InParanoid" id="A0A1Y2LXE0"/>
<protein>
    <recommendedName>
        <fullName evidence="1">Acyl-CoA oxidase C-alpha1 domain-containing protein</fullName>
    </recommendedName>
</protein>
<dbReference type="InterPro" id="IPR036250">
    <property type="entry name" value="AcylCo_DH-like_C"/>
</dbReference>
<dbReference type="STRING" id="105696.A0A1Y2LXE0"/>
<dbReference type="Gene3D" id="1.20.140.10">
    <property type="entry name" value="Butyryl-CoA Dehydrogenase, subunit A, domain 3"/>
    <property type="match status" value="1"/>
</dbReference>
<dbReference type="GO" id="GO:0055088">
    <property type="term" value="P:lipid homeostasis"/>
    <property type="evidence" value="ECO:0007669"/>
    <property type="project" value="TreeGrafter"/>
</dbReference>
<dbReference type="SUPFAM" id="SSF47203">
    <property type="entry name" value="Acyl-CoA dehydrogenase C-terminal domain-like"/>
    <property type="match status" value="1"/>
</dbReference>
<evidence type="ECO:0000313" key="3">
    <source>
        <dbReference type="Proteomes" id="UP000193240"/>
    </source>
</evidence>
<accession>A0A1Y2LXE0</accession>
<dbReference type="Proteomes" id="UP000193240">
    <property type="component" value="Unassembled WGS sequence"/>
</dbReference>
<dbReference type="PANTHER" id="PTHR10909:SF250">
    <property type="entry name" value="PEROXISOMAL ACYL-COENZYME A OXIDASE 1"/>
    <property type="match status" value="1"/>
</dbReference>
<dbReference type="GO" id="GO:0005777">
    <property type="term" value="C:peroxisome"/>
    <property type="evidence" value="ECO:0007669"/>
    <property type="project" value="InterPro"/>
</dbReference>
<dbReference type="EMBL" id="KZ107845">
    <property type="protein sequence ID" value="OSS48556.1"/>
    <property type="molecule type" value="Genomic_DNA"/>
</dbReference>
<dbReference type="AlphaFoldDB" id="A0A1Y2LXE0"/>
<dbReference type="GO" id="GO:0005504">
    <property type="term" value="F:fatty acid binding"/>
    <property type="evidence" value="ECO:0007669"/>
    <property type="project" value="TreeGrafter"/>
</dbReference>
<dbReference type="InterPro" id="IPR055060">
    <property type="entry name" value="ACOX_C_alpha1"/>
</dbReference>
<proteinExistence type="predicted"/>
<evidence type="ECO:0000313" key="2">
    <source>
        <dbReference type="EMBL" id="OSS48556.1"/>
    </source>
</evidence>
<keyword evidence="3" id="KW-1185">Reference proteome</keyword>
<dbReference type="PANTHER" id="PTHR10909">
    <property type="entry name" value="ELECTRON TRANSPORT OXIDOREDUCTASE"/>
    <property type="match status" value="1"/>
</dbReference>
<sequence length="241" mass="26364">MLMGHSVLRRDGTHTADLNRAKSSYSVMLLVRGKMPAIFAVQLAQAVTIATRYSMVREQGLGSDNSLDKELTIISYKQQHFRILTLIAKSYAMFFAGQDCNARYADLKARQARGDHATLPSVHALCAGLKAYVTCEAVDGAEDARKLCGGHGYMSISGLPDLIGATAGGCTFEGENHVMWQQLGRYLSSRSMPCKRTGRWTSRRSISQPRVTPNLAQQRTDTSLIAVFSSRCNAPAPSVLF</sequence>